<dbReference type="Proteomes" id="UP000664477">
    <property type="component" value="Unassembled WGS sequence"/>
</dbReference>
<dbReference type="PANTHER" id="PTHR30451:SF4">
    <property type="entry name" value="OUTER MEMBRANE USHER PROTEIN YQIG-RELATED"/>
    <property type="match status" value="1"/>
</dbReference>
<dbReference type="EMBL" id="JAGETQ010000009">
    <property type="protein sequence ID" value="MBO1915854.1"/>
    <property type="molecule type" value="Genomic_DNA"/>
</dbReference>
<feature type="domain" description="PapC-like C-terminal" evidence="1">
    <location>
        <begin position="162"/>
        <end position="218"/>
    </location>
</feature>
<evidence type="ECO:0000259" key="1">
    <source>
        <dbReference type="Pfam" id="PF13953"/>
    </source>
</evidence>
<dbReference type="GO" id="GO:0015473">
    <property type="term" value="F:fimbrial usher porin activity"/>
    <property type="evidence" value="ECO:0007669"/>
    <property type="project" value="InterPro"/>
</dbReference>
<evidence type="ECO:0000313" key="2">
    <source>
        <dbReference type="EMBL" id="MBO1915854.1"/>
    </source>
</evidence>
<protein>
    <submittedName>
        <fullName evidence="2">Fimbrial biogenesis outer membrane usher protein</fullName>
    </submittedName>
</protein>
<dbReference type="Gene3D" id="2.60.40.2070">
    <property type="match status" value="1"/>
</dbReference>
<comment type="caution">
    <text evidence="2">The sequence shown here is derived from an EMBL/GenBank/DDBJ whole genome shotgun (WGS) entry which is preliminary data.</text>
</comment>
<dbReference type="InterPro" id="IPR000015">
    <property type="entry name" value="Fimb_usher"/>
</dbReference>
<dbReference type="GO" id="GO:0009297">
    <property type="term" value="P:pilus assembly"/>
    <property type="evidence" value="ECO:0007669"/>
    <property type="project" value="InterPro"/>
</dbReference>
<dbReference type="InterPro" id="IPR043142">
    <property type="entry name" value="PapC-like_C_sf"/>
</dbReference>
<name>A0A939NA59_PRORE</name>
<dbReference type="InterPro" id="IPR042186">
    <property type="entry name" value="FimD_plug_dom"/>
</dbReference>
<reference evidence="2" key="1">
    <citation type="submission" date="2021-03" db="EMBL/GenBank/DDBJ databases">
        <title>Molecular epidemiology and mechanisms of colistin and carbapenem resistance in Enterobacteriaceae from clinical isolates, the environment and porcine samples in Pretoria, South Africa.</title>
        <authorList>
            <person name="Bogoshi D."/>
            <person name="Mbelle N.M."/>
            <person name="Naidoo V."/>
            <person name="Osei Sekyere J."/>
        </authorList>
    </citation>
    <scope>NUCLEOTIDE SEQUENCE</scope>
    <source>
        <strain evidence="2">C052</strain>
    </source>
</reference>
<dbReference type="PANTHER" id="PTHR30451">
    <property type="entry name" value="OUTER MEMBRANE USHER PROTEIN"/>
    <property type="match status" value="1"/>
</dbReference>
<sequence length="235" mass="25034">MNYSRHVDSNTNYNLTASTQDGLSEAMVSTYVSQRGCRPSPSDGVIIDSMTSLSMTMSGSVTATQHGISAHRLTYRDQSRLVVDVPNAQGVMIENGHATTNSRGLATISNVPTYYNMEYKVDVNNLPDTVNIDDNVLASTLTDGAIGYAKMDADIGKSLITRIKLANGQYPPLGSVVKNNVTGKVSGIIAESGIVYLTGLNMGDQLSVNWGDAQACTFLADSLLAKSSDSIACRH</sequence>
<organism evidence="2 3">
    <name type="scientific">Providencia rettgeri</name>
    <dbReference type="NCBI Taxonomy" id="587"/>
    <lineage>
        <taxon>Bacteria</taxon>
        <taxon>Pseudomonadati</taxon>
        <taxon>Pseudomonadota</taxon>
        <taxon>Gammaproteobacteria</taxon>
        <taxon>Enterobacterales</taxon>
        <taxon>Morganellaceae</taxon>
        <taxon>Providencia</taxon>
    </lineage>
</organism>
<dbReference type="GO" id="GO:0009279">
    <property type="term" value="C:cell outer membrane"/>
    <property type="evidence" value="ECO:0007669"/>
    <property type="project" value="TreeGrafter"/>
</dbReference>
<evidence type="ECO:0000313" key="3">
    <source>
        <dbReference type="Proteomes" id="UP000664477"/>
    </source>
</evidence>
<dbReference type="Pfam" id="PF13953">
    <property type="entry name" value="PapC_C"/>
    <property type="match status" value="1"/>
</dbReference>
<dbReference type="Pfam" id="PF00577">
    <property type="entry name" value="Usher"/>
    <property type="match status" value="1"/>
</dbReference>
<dbReference type="Gene3D" id="2.60.40.2610">
    <property type="entry name" value="Outer membrane usher protein FimD, plug domain"/>
    <property type="match status" value="1"/>
</dbReference>
<dbReference type="InterPro" id="IPR025949">
    <property type="entry name" value="PapC-like_C"/>
</dbReference>
<dbReference type="AlphaFoldDB" id="A0A939NA59"/>
<proteinExistence type="predicted"/>
<accession>A0A939NA59</accession>
<gene>
    <name evidence="2" type="ORF">J4727_03110</name>
</gene>